<gene>
    <name evidence="3" type="ORF">MPSI1_002384</name>
</gene>
<dbReference type="PANTHER" id="PTHR34292">
    <property type="entry name" value="OUTER SPORE WALL PROTEIN LDS1"/>
    <property type="match status" value="1"/>
</dbReference>
<protein>
    <submittedName>
        <fullName evidence="3">Uncharacterized protein</fullName>
    </submittedName>
</protein>
<feature type="region of interest" description="Disordered" evidence="1">
    <location>
        <begin position="252"/>
        <end position="296"/>
    </location>
</feature>
<dbReference type="InterPro" id="IPR052786">
    <property type="entry name" value="Spore_wall_assembly"/>
</dbReference>
<sequence length="296" mass="34023">MPEATLQYSPAYTIVGVYRLYHDPKLWRSMWHASRYSLMRAMLTAGIWATWLRGWSEGLAVRSELSNMSNEALAKVLLIANQINLVFYYNLKNQLHKFRSIAYEETVASRGKPASWWTPYQEEWEKPPQHGASAAVSRGVRQRVQRGFLHWITRKAVVIITTSIPVLGALVYSGFTALNYARKLQAPFFEAKHMTPEQVDTWVEERRTSYWLFGMSAMTLEHIPFLGIFFSISNRIGAAMWAHDLEKRQHLYQSGQRSPVAQNDTFQREKLPREDEPGGYGHPDRPDVDVPGGFAT</sequence>
<dbReference type="AlphaFoldDB" id="A0AAF0F7A6"/>
<keyword evidence="4" id="KW-1185">Reference proteome</keyword>
<feature type="compositionally biased region" description="Polar residues" evidence="1">
    <location>
        <begin position="252"/>
        <end position="265"/>
    </location>
</feature>
<evidence type="ECO:0000256" key="1">
    <source>
        <dbReference type="SAM" id="MobiDB-lite"/>
    </source>
</evidence>
<dbReference type="Proteomes" id="UP001214628">
    <property type="component" value="Chromosome 3"/>
</dbReference>
<dbReference type="PANTHER" id="PTHR34292:SF2">
    <property type="entry name" value="OUTER SPORE WALL PROTEIN LDS1"/>
    <property type="match status" value="1"/>
</dbReference>
<evidence type="ECO:0000313" key="4">
    <source>
        <dbReference type="Proteomes" id="UP001214628"/>
    </source>
</evidence>
<organism evidence="3 4">
    <name type="scientific">Malassezia psittaci</name>
    <dbReference type="NCBI Taxonomy" id="1821823"/>
    <lineage>
        <taxon>Eukaryota</taxon>
        <taxon>Fungi</taxon>
        <taxon>Dikarya</taxon>
        <taxon>Basidiomycota</taxon>
        <taxon>Ustilaginomycotina</taxon>
        <taxon>Malasseziomycetes</taxon>
        <taxon>Malasseziales</taxon>
        <taxon>Malasseziaceae</taxon>
        <taxon>Malassezia</taxon>
    </lineage>
</organism>
<proteinExistence type="predicted"/>
<feature type="transmembrane region" description="Helical" evidence="2">
    <location>
        <begin position="210"/>
        <end position="232"/>
    </location>
</feature>
<keyword evidence="2" id="KW-1133">Transmembrane helix</keyword>
<name>A0AAF0F7A6_9BASI</name>
<keyword evidence="2" id="KW-0812">Transmembrane</keyword>
<feature type="compositionally biased region" description="Basic and acidic residues" evidence="1">
    <location>
        <begin position="266"/>
        <end position="288"/>
    </location>
</feature>
<accession>A0AAF0F7A6</accession>
<evidence type="ECO:0000256" key="2">
    <source>
        <dbReference type="SAM" id="Phobius"/>
    </source>
</evidence>
<evidence type="ECO:0000313" key="3">
    <source>
        <dbReference type="EMBL" id="WFD43720.1"/>
    </source>
</evidence>
<feature type="transmembrane region" description="Helical" evidence="2">
    <location>
        <begin position="156"/>
        <end position="175"/>
    </location>
</feature>
<dbReference type="EMBL" id="CP118377">
    <property type="protein sequence ID" value="WFD43720.1"/>
    <property type="molecule type" value="Genomic_DNA"/>
</dbReference>
<reference evidence="3" key="1">
    <citation type="submission" date="2023-02" db="EMBL/GenBank/DDBJ databases">
        <title>Mating type loci evolution in Malassezia.</title>
        <authorList>
            <person name="Coelho M.A."/>
        </authorList>
    </citation>
    <scope>NUCLEOTIDE SEQUENCE</scope>
    <source>
        <strain evidence="3">CBS 14136</strain>
    </source>
</reference>
<keyword evidence="2" id="KW-0472">Membrane</keyword>